<reference evidence="6 7" key="1">
    <citation type="submission" date="2024-09" db="EMBL/GenBank/DDBJ databases">
        <authorList>
            <person name="Sun Q."/>
            <person name="Mori K."/>
        </authorList>
    </citation>
    <scope>NUCLEOTIDE SEQUENCE [LARGE SCALE GENOMIC DNA]</scope>
    <source>
        <strain evidence="6 7">KCTC 42086</strain>
    </source>
</reference>
<accession>A0ABV6T6F7</accession>
<feature type="domain" description="Cytochrome c" evidence="5">
    <location>
        <begin position="35"/>
        <end position="145"/>
    </location>
</feature>
<dbReference type="SUPFAM" id="SSF46626">
    <property type="entry name" value="Cytochrome c"/>
    <property type="match status" value="1"/>
</dbReference>
<evidence type="ECO:0000256" key="4">
    <source>
        <dbReference type="PROSITE-ProRule" id="PRU00433"/>
    </source>
</evidence>
<dbReference type="PROSITE" id="PS51007">
    <property type="entry name" value="CYTC"/>
    <property type="match status" value="1"/>
</dbReference>
<keyword evidence="7" id="KW-1185">Reference proteome</keyword>
<sequence length="146" mass="15184">MMFARPTLAAMGAALLLTGCVPEAEAPRPTGPAAAQAAQGAADYARYCVACHGPTGRGDGPAAAGLSPRPTDLTQLARRNGGTFPRLRVMARIDGYTMGKTDSPMPQFGEEIGRGPKVMFDAGDGLRAPTPARLVALQGYVETLQR</sequence>
<keyword evidence="1 4" id="KW-0349">Heme</keyword>
<comment type="caution">
    <text evidence="6">The sequence shown here is derived from an EMBL/GenBank/DDBJ whole genome shotgun (WGS) entry which is preliminary data.</text>
</comment>
<evidence type="ECO:0000256" key="3">
    <source>
        <dbReference type="ARBA" id="ARBA00023004"/>
    </source>
</evidence>
<evidence type="ECO:0000256" key="1">
    <source>
        <dbReference type="ARBA" id="ARBA00022617"/>
    </source>
</evidence>
<evidence type="ECO:0000313" key="6">
    <source>
        <dbReference type="EMBL" id="MFC0812857.1"/>
    </source>
</evidence>
<keyword evidence="3 4" id="KW-0408">Iron</keyword>
<dbReference type="Proteomes" id="UP001589920">
    <property type="component" value="Unassembled WGS sequence"/>
</dbReference>
<gene>
    <name evidence="6" type="ORF">ACFHYO_12145</name>
</gene>
<evidence type="ECO:0000256" key="2">
    <source>
        <dbReference type="ARBA" id="ARBA00022723"/>
    </source>
</evidence>
<proteinExistence type="predicted"/>
<organism evidence="6 7">
    <name type="scientific">Paracoccus panacisoli</name>
    <dbReference type="NCBI Taxonomy" id="1510163"/>
    <lineage>
        <taxon>Bacteria</taxon>
        <taxon>Pseudomonadati</taxon>
        <taxon>Pseudomonadota</taxon>
        <taxon>Alphaproteobacteria</taxon>
        <taxon>Rhodobacterales</taxon>
        <taxon>Paracoccaceae</taxon>
        <taxon>Paracoccus</taxon>
    </lineage>
</organism>
<protein>
    <submittedName>
        <fullName evidence="6">C-type cytochrome</fullName>
    </submittedName>
</protein>
<keyword evidence="2 4" id="KW-0479">Metal-binding</keyword>
<dbReference type="Gene3D" id="1.10.760.10">
    <property type="entry name" value="Cytochrome c-like domain"/>
    <property type="match status" value="1"/>
</dbReference>
<dbReference type="InterPro" id="IPR009056">
    <property type="entry name" value="Cyt_c-like_dom"/>
</dbReference>
<dbReference type="PROSITE" id="PS51257">
    <property type="entry name" value="PROKAR_LIPOPROTEIN"/>
    <property type="match status" value="1"/>
</dbReference>
<dbReference type="EMBL" id="JBHMQU010000059">
    <property type="protein sequence ID" value="MFC0812857.1"/>
    <property type="molecule type" value="Genomic_DNA"/>
</dbReference>
<evidence type="ECO:0000313" key="7">
    <source>
        <dbReference type="Proteomes" id="UP001589920"/>
    </source>
</evidence>
<dbReference type="Pfam" id="PF13442">
    <property type="entry name" value="Cytochrome_CBB3"/>
    <property type="match status" value="1"/>
</dbReference>
<dbReference type="RefSeq" id="WP_394320698.1">
    <property type="nucleotide sequence ID" value="NZ_JBHMQU010000059.1"/>
</dbReference>
<dbReference type="InterPro" id="IPR036909">
    <property type="entry name" value="Cyt_c-like_dom_sf"/>
</dbReference>
<name>A0ABV6T6F7_9RHOB</name>
<evidence type="ECO:0000259" key="5">
    <source>
        <dbReference type="PROSITE" id="PS51007"/>
    </source>
</evidence>